<organism evidence="2 3">
    <name type="scientific">Oidiodendron maius (strain Zn)</name>
    <dbReference type="NCBI Taxonomy" id="913774"/>
    <lineage>
        <taxon>Eukaryota</taxon>
        <taxon>Fungi</taxon>
        <taxon>Dikarya</taxon>
        <taxon>Ascomycota</taxon>
        <taxon>Pezizomycotina</taxon>
        <taxon>Leotiomycetes</taxon>
        <taxon>Leotiomycetes incertae sedis</taxon>
        <taxon>Myxotrichaceae</taxon>
        <taxon>Oidiodendron</taxon>
    </lineage>
</organism>
<reference evidence="3" key="2">
    <citation type="submission" date="2015-01" db="EMBL/GenBank/DDBJ databases">
        <title>Evolutionary Origins and Diversification of the Mycorrhizal Mutualists.</title>
        <authorList>
            <consortium name="DOE Joint Genome Institute"/>
            <consortium name="Mycorrhizal Genomics Consortium"/>
            <person name="Kohler A."/>
            <person name="Kuo A."/>
            <person name="Nagy L.G."/>
            <person name="Floudas D."/>
            <person name="Copeland A."/>
            <person name="Barry K.W."/>
            <person name="Cichocki N."/>
            <person name="Veneault-Fourrey C."/>
            <person name="LaButti K."/>
            <person name="Lindquist E.A."/>
            <person name="Lipzen A."/>
            <person name="Lundell T."/>
            <person name="Morin E."/>
            <person name="Murat C."/>
            <person name="Riley R."/>
            <person name="Ohm R."/>
            <person name="Sun H."/>
            <person name="Tunlid A."/>
            <person name="Henrissat B."/>
            <person name="Grigoriev I.V."/>
            <person name="Hibbett D.S."/>
            <person name="Martin F."/>
        </authorList>
    </citation>
    <scope>NUCLEOTIDE SEQUENCE [LARGE SCALE GENOMIC DNA]</scope>
    <source>
        <strain evidence="3">Zn</strain>
    </source>
</reference>
<dbReference type="AlphaFoldDB" id="A0A0C3D0I3"/>
<evidence type="ECO:0000259" key="1">
    <source>
        <dbReference type="Pfam" id="PF01612"/>
    </source>
</evidence>
<sequence>MRDIKTEIINTTKQIGDLVFFDVRNDSDALFAHFGVALQGVEDVQLMESATRTTTSSRKYLNGLAKCIEQGVLDGGDLTSWKLAKEKGGRLFKAEFGGSYKVFEQRPIPKEVISYCVGDVQHLPKLWSKFRSNTNRWRDLVNEETKKRVEASQKPEYQPLGPDRTLAPWSKEQNKTLDEWNYVRPLDYFDEDGDLDFNEDDDWADDGPTSCRDIINSWDYDYYYSD</sequence>
<feature type="domain" description="3'-5' exonuclease" evidence="1">
    <location>
        <begin position="18"/>
        <end position="132"/>
    </location>
</feature>
<reference evidence="2 3" key="1">
    <citation type="submission" date="2014-04" db="EMBL/GenBank/DDBJ databases">
        <authorList>
            <consortium name="DOE Joint Genome Institute"/>
            <person name="Kuo A."/>
            <person name="Martino E."/>
            <person name="Perotto S."/>
            <person name="Kohler A."/>
            <person name="Nagy L.G."/>
            <person name="Floudas D."/>
            <person name="Copeland A."/>
            <person name="Barry K.W."/>
            <person name="Cichocki N."/>
            <person name="Veneault-Fourrey C."/>
            <person name="LaButti K."/>
            <person name="Lindquist E.A."/>
            <person name="Lipzen A."/>
            <person name="Lundell T."/>
            <person name="Morin E."/>
            <person name="Murat C."/>
            <person name="Sun H."/>
            <person name="Tunlid A."/>
            <person name="Henrissat B."/>
            <person name="Grigoriev I.V."/>
            <person name="Hibbett D.S."/>
            <person name="Martin F."/>
            <person name="Nordberg H.P."/>
            <person name="Cantor M.N."/>
            <person name="Hua S.X."/>
        </authorList>
    </citation>
    <scope>NUCLEOTIDE SEQUENCE [LARGE SCALE GENOMIC DNA]</scope>
    <source>
        <strain evidence="2 3">Zn</strain>
    </source>
</reference>
<accession>A0A0C3D0I3</accession>
<dbReference type="Gene3D" id="3.30.420.10">
    <property type="entry name" value="Ribonuclease H-like superfamily/Ribonuclease H"/>
    <property type="match status" value="1"/>
</dbReference>
<proteinExistence type="predicted"/>
<dbReference type="InterPro" id="IPR036397">
    <property type="entry name" value="RNaseH_sf"/>
</dbReference>
<dbReference type="STRING" id="913774.A0A0C3D0I3"/>
<evidence type="ECO:0000313" key="2">
    <source>
        <dbReference type="EMBL" id="KIM95417.1"/>
    </source>
</evidence>
<dbReference type="SUPFAM" id="SSF53098">
    <property type="entry name" value="Ribonuclease H-like"/>
    <property type="match status" value="1"/>
</dbReference>
<dbReference type="Proteomes" id="UP000054321">
    <property type="component" value="Unassembled WGS sequence"/>
</dbReference>
<dbReference type="InterPro" id="IPR012337">
    <property type="entry name" value="RNaseH-like_sf"/>
</dbReference>
<evidence type="ECO:0000313" key="3">
    <source>
        <dbReference type="Proteomes" id="UP000054321"/>
    </source>
</evidence>
<dbReference type="PANTHER" id="PTHR43040">
    <property type="entry name" value="RIBONUCLEASE D"/>
    <property type="match status" value="1"/>
</dbReference>
<dbReference type="InParanoid" id="A0A0C3D0I3"/>
<dbReference type="GO" id="GO:0003676">
    <property type="term" value="F:nucleic acid binding"/>
    <property type="evidence" value="ECO:0007669"/>
    <property type="project" value="InterPro"/>
</dbReference>
<dbReference type="GO" id="GO:0006139">
    <property type="term" value="P:nucleobase-containing compound metabolic process"/>
    <property type="evidence" value="ECO:0007669"/>
    <property type="project" value="InterPro"/>
</dbReference>
<keyword evidence="3" id="KW-1185">Reference proteome</keyword>
<dbReference type="GO" id="GO:0008408">
    <property type="term" value="F:3'-5' exonuclease activity"/>
    <property type="evidence" value="ECO:0007669"/>
    <property type="project" value="InterPro"/>
</dbReference>
<dbReference type="HOGENOM" id="CLU_106821_0_0_1"/>
<dbReference type="PANTHER" id="PTHR43040:SF1">
    <property type="entry name" value="RIBONUCLEASE D"/>
    <property type="match status" value="1"/>
</dbReference>
<dbReference type="Pfam" id="PF01612">
    <property type="entry name" value="DNA_pol_A_exo1"/>
    <property type="match status" value="1"/>
</dbReference>
<name>A0A0C3D0I3_OIDMZ</name>
<dbReference type="EMBL" id="KN832887">
    <property type="protein sequence ID" value="KIM95417.1"/>
    <property type="molecule type" value="Genomic_DNA"/>
</dbReference>
<dbReference type="OrthoDB" id="26838at2759"/>
<dbReference type="InterPro" id="IPR002562">
    <property type="entry name" value="3'-5'_exonuclease_dom"/>
</dbReference>
<gene>
    <name evidence="2" type="ORF">OIDMADRAFT_45273</name>
</gene>
<protein>
    <recommendedName>
        <fullName evidence="1">3'-5' exonuclease domain-containing protein</fullName>
    </recommendedName>
</protein>